<evidence type="ECO:0000256" key="6">
    <source>
        <dbReference type="ARBA" id="ARBA00023043"/>
    </source>
</evidence>
<evidence type="ECO:0000256" key="9">
    <source>
        <dbReference type="SAM" id="Phobius"/>
    </source>
</evidence>
<feature type="repeat" description="ANK" evidence="8">
    <location>
        <begin position="304"/>
        <end position="337"/>
    </location>
</feature>
<dbReference type="SUPFAM" id="SSF81321">
    <property type="entry name" value="Family A G protein-coupled receptor-like"/>
    <property type="match status" value="1"/>
</dbReference>
<dbReference type="Pfam" id="PF13637">
    <property type="entry name" value="Ank_4"/>
    <property type="match status" value="1"/>
</dbReference>
<proteinExistence type="inferred from homology"/>
<dbReference type="EMBL" id="CADCXV010001361">
    <property type="protein sequence ID" value="CAB0043887.1"/>
    <property type="molecule type" value="Genomic_DNA"/>
</dbReference>
<feature type="transmembrane region" description="Helical" evidence="9">
    <location>
        <begin position="971"/>
        <end position="993"/>
    </location>
</feature>
<dbReference type="PRINTS" id="PR00237">
    <property type="entry name" value="GPCRRHODOPSN"/>
</dbReference>
<dbReference type="PANTHER" id="PTHR24123">
    <property type="entry name" value="ANKYRIN REPEAT-CONTAINING"/>
    <property type="match status" value="1"/>
</dbReference>
<reference evidence="11 12" key="1">
    <citation type="submission" date="2020-02" db="EMBL/GenBank/DDBJ databases">
        <authorList>
            <person name="Ferguson B K."/>
        </authorList>
    </citation>
    <scope>NUCLEOTIDE SEQUENCE [LARGE SCALE GENOMIC DNA]</scope>
</reference>
<dbReference type="GO" id="GO:0004930">
    <property type="term" value="F:G protein-coupled receptor activity"/>
    <property type="evidence" value="ECO:0007669"/>
    <property type="project" value="InterPro"/>
</dbReference>
<dbReference type="Proteomes" id="UP000479190">
    <property type="component" value="Unassembled WGS sequence"/>
</dbReference>
<dbReference type="Pfam" id="PF00001">
    <property type="entry name" value="7tm_1"/>
    <property type="match status" value="1"/>
</dbReference>
<keyword evidence="3 9" id="KW-0812">Transmembrane</keyword>
<feature type="domain" description="G-protein coupled receptors family 1 profile" evidence="10">
    <location>
        <begin position="950"/>
        <end position="1012"/>
    </location>
</feature>
<dbReference type="OrthoDB" id="5987936at2759"/>
<gene>
    <name evidence="11" type="ORF">TBRA_LOCUS15475</name>
</gene>
<evidence type="ECO:0000256" key="3">
    <source>
        <dbReference type="ARBA" id="ARBA00022692"/>
    </source>
</evidence>
<feature type="repeat" description="ANK" evidence="8">
    <location>
        <begin position="458"/>
        <end position="490"/>
    </location>
</feature>
<feature type="transmembrane region" description="Helical" evidence="9">
    <location>
        <begin position="934"/>
        <end position="959"/>
    </location>
</feature>
<protein>
    <recommendedName>
        <fullName evidence="10">G-protein coupled receptors family 1 profile domain-containing protein</fullName>
    </recommendedName>
</protein>
<dbReference type="SMART" id="SM00248">
    <property type="entry name" value="ANK"/>
    <property type="match status" value="12"/>
</dbReference>
<keyword evidence="4" id="KW-0677">Repeat</keyword>
<dbReference type="InterPro" id="IPR002110">
    <property type="entry name" value="Ankyrin_rpt"/>
</dbReference>
<evidence type="ECO:0000256" key="7">
    <source>
        <dbReference type="ARBA" id="ARBA00023136"/>
    </source>
</evidence>
<keyword evidence="5 9" id="KW-1133">Transmembrane helix</keyword>
<dbReference type="PROSITE" id="PS50297">
    <property type="entry name" value="ANK_REP_REGION"/>
    <property type="match status" value="3"/>
</dbReference>
<feature type="repeat" description="ANK" evidence="8">
    <location>
        <begin position="155"/>
        <end position="188"/>
    </location>
</feature>
<keyword evidence="6 8" id="KW-0040">ANK repeat</keyword>
<evidence type="ECO:0000313" key="12">
    <source>
        <dbReference type="Proteomes" id="UP000479190"/>
    </source>
</evidence>
<keyword evidence="12" id="KW-1185">Reference proteome</keyword>
<accession>A0A6H5J5Q3</accession>
<comment type="similarity">
    <text evidence="2">Belongs to the G-protein coupled receptor 1 family.</text>
</comment>
<dbReference type="Gene3D" id="1.25.40.20">
    <property type="entry name" value="Ankyrin repeat-containing domain"/>
    <property type="match status" value="5"/>
</dbReference>
<dbReference type="PROSITE" id="PS50262">
    <property type="entry name" value="G_PROTEIN_RECEP_F1_2"/>
    <property type="match status" value="1"/>
</dbReference>
<name>A0A6H5J5Q3_9HYME</name>
<dbReference type="InterPro" id="IPR036770">
    <property type="entry name" value="Ankyrin_rpt-contain_sf"/>
</dbReference>
<feature type="transmembrane region" description="Helical" evidence="9">
    <location>
        <begin position="1008"/>
        <end position="1029"/>
    </location>
</feature>
<evidence type="ECO:0000259" key="10">
    <source>
        <dbReference type="PROSITE" id="PS50262"/>
    </source>
</evidence>
<comment type="subcellular location">
    <subcellularLocation>
        <location evidence="1">Membrane</location>
    </subcellularLocation>
</comment>
<dbReference type="PROSITE" id="PS50088">
    <property type="entry name" value="ANK_REPEAT"/>
    <property type="match status" value="3"/>
</dbReference>
<evidence type="ECO:0000256" key="4">
    <source>
        <dbReference type="ARBA" id="ARBA00022737"/>
    </source>
</evidence>
<evidence type="ECO:0000256" key="8">
    <source>
        <dbReference type="PROSITE-ProRule" id="PRU00023"/>
    </source>
</evidence>
<dbReference type="InterPro" id="IPR051165">
    <property type="entry name" value="Multifunctional_ANK_Repeat"/>
</dbReference>
<evidence type="ECO:0000256" key="2">
    <source>
        <dbReference type="ARBA" id="ARBA00010663"/>
    </source>
</evidence>
<dbReference type="Pfam" id="PF12796">
    <property type="entry name" value="Ank_2"/>
    <property type="match status" value="2"/>
</dbReference>
<evidence type="ECO:0000256" key="5">
    <source>
        <dbReference type="ARBA" id="ARBA00022989"/>
    </source>
</evidence>
<dbReference type="SUPFAM" id="SSF48403">
    <property type="entry name" value="Ankyrin repeat"/>
    <property type="match status" value="2"/>
</dbReference>
<dbReference type="InterPro" id="IPR017452">
    <property type="entry name" value="GPCR_Rhodpsn_7TM"/>
</dbReference>
<dbReference type="GO" id="GO:0016020">
    <property type="term" value="C:membrane"/>
    <property type="evidence" value="ECO:0007669"/>
    <property type="project" value="UniProtKB-SubCell"/>
</dbReference>
<dbReference type="PANTHER" id="PTHR24123:SF33">
    <property type="entry name" value="PROTEIN HOS4"/>
    <property type="match status" value="1"/>
</dbReference>
<keyword evidence="7 9" id="KW-0472">Membrane</keyword>
<evidence type="ECO:0000313" key="11">
    <source>
        <dbReference type="EMBL" id="CAB0043887.1"/>
    </source>
</evidence>
<sequence length="1119" mass="127659">MSGPEDCALKSLHDAVEWKDLDSLESLLKGGVDPNSVDDKGMTALNKICESVRLHDVHVTMVRALLRYKADVNIESQEDMSPLSNLFQGGNNHRLRVEIFKLLLEHGANVDRVDFDRDTILHLIFRSDAWRPNLMEAVELLLFKCRIDVNAKNVNGHTPLHVAVGHCIDAKAIELLLKNGANPNIVDLRGMAPINSICAEPDLSAYHLQIVQLLVRHRANLDIRNNEGYTPMMDLLRSTESHKWRLQIFKLLVDSGANARLAQTAGLNTIGHYVFHTYAKSPNIVPTVEQLLKSGVDLNAQNKKGWTALHFAATRCQTLEPIELLLKNGADPNLYDGRRRTVLHWIGRLRSSLESQKFTGHHIKMIELLVEHGADLRLRDGKLNCPRVELLLGARDEESRSKLYSLFLKYDPDNIKPAKYTRMLLHNIFDVTDDFSSIEKLAEFLIRYAGNVNEEDKKGRVLLHGAVNMLRADHVEFLLNNGADANQHDDNGSIALNFCSTLWDQDEIGVADLERYLKILRLNVENEAELSHLDIFGKTVLHQLIAEFSLYSLKPREEGHLALVWTYVQRYIEILLENGLDIDVKDRDLSSPLDVAVSHCNYQVAKFLVDSEANLLVVRFSGGYLEHEVPEALNLTTTLNVLAIMELWQSQGVQINKQQYLRLFKFLTLYQDFDAEDDRFMELFKYWYANFPHGPTVPLCNYPYWHDIYNYDFLLHSIETVQGGVPHHIQGNRNRDHIRKGNVSSIPNVTVVINYCARTKLHTLTFMAPSFKMPPLRLSFYINGGEAVARSPVSYYVIYRIAAKSPHSAEKKTTFVSPTFRLCLSLGALNHESCAYIVYTAQRSSSYLKGMRRSLIRLIFVYGCVSLVTPSTTTTSISMDEDSNDTADASYELYNGTNCENFLNVVNSSIKRCVNQEEFVTAIYEYIYPRPYEWLLIAMHCLVFVVGLVGNFMVCMAIYRNHTMRNVTNYFIVNLAVADLLVIIVCLPPTVVWDVTETWFFGMIPCKIVLYFQLTYTSAIPKVFTYALYRKFYNTRGEEFYDKTFEIPRIRIGEKLHSKSCGSQAILFTPRYVRNDLTTTTTNGSRYRFVIHTPRMYERGARTTFLSTLSISTLIYAGA</sequence>
<dbReference type="InterPro" id="IPR000276">
    <property type="entry name" value="GPCR_Rhodpsn"/>
</dbReference>
<organism evidence="11 12">
    <name type="scientific">Trichogramma brassicae</name>
    <dbReference type="NCBI Taxonomy" id="86971"/>
    <lineage>
        <taxon>Eukaryota</taxon>
        <taxon>Metazoa</taxon>
        <taxon>Ecdysozoa</taxon>
        <taxon>Arthropoda</taxon>
        <taxon>Hexapoda</taxon>
        <taxon>Insecta</taxon>
        <taxon>Pterygota</taxon>
        <taxon>Neoptera</taxon>
        <taxon>Endopterygota</taxon>
        <taxon>Hymenoptera</taxon>
        <taxon>Apocrita</taxon>
        <taxon>Proctotrupomorpha</taxon>
        <taxon>Chalcidoidea</taxon>
        <taxon>Trichogrammatidae</taxon>
        <taxon>Trichogramma</taxon>
    </lineage>
</organism>
<dbReference type="Gene3D" id="1.20.1070.10">
    <property type="entry name" value="Rhodopsin 7-helix transmembrane proteins"/>
    <property type="match status" value="1"/>
</dbReference>
<dbReference type="AlphaFoldDB" id="A0A6H5J5Q3"/>
<evidence type="ECO:0000256" key="1">
    <source>
        <dbReference type="ARBA" id="ARBA00004370"/>
    </source>
</evidence>